<name>A0A4Q0UA83_9BACT</name>
<accession>A0A4Q0UA83</accession>
<evidence type="ECO:0000313" key="1">
    <source>
        <dbReference type="EMBL" id="HJE38851.1"/>
    </source>
</evidence>
<dbReference type="PROSITE" id="PS51257">
    <property type="entry name" value="PROKAR_LIPOPROTEIN"/>
    <property type="match status" value="1"/>
</dbReference>
<protein>
    <submittedName>
        <fullName evidence="1">Uncharacterized protein</fullName>
    </submittedName>
</protein>
<proteinExistence type="predicted"/>
<dbReference type="AlphaFoldDB" id="A0A4Q0UA83"/>
<reference evidence="1" key="1">
    <citation type="journal article" date="2021" name="PeerJ">
        <title>Extensive microbial diversity within the chicken gut microbiome revealed by metagenomics and culture.</title>
        <authorList>
            <person name="Gilroy R."/>
            <person name="Ravi A."/>
            <person name="Getino M."/>
            <person name="Pursley I."/>
            <person name="Horton D.L."/>
            <person name="Alikhan N.F."/>
            <person name="Baker D."/>
            <person name="Gharbi K."/>
            <person name="Hall N."/>
            <person name="Watson M."/>
            <person name="Adriaenssens E.M."/>
            <person name="Foster-Nyarko E."/>
            <person name="Jarju S."/>
            <person name="Secka A."/>
            <person name="Antonio M."/>
            <person name="Oren A."/>
            <person name="Chaudhuri R.R."/>
            <person name="La Ragione R."/>
            <person name="Hildebrand F."/>
            <person name="Pallen M.J."/>
        </authorList>
    </citation>
    <scope>NUCLEOTIDE SEQUENCE</scope>
    <source>
        <strain evidence="1">4100</strain>
    </source>
</reference>
<dbReference type="Gene3D" id="1.25.40.10">
    <property type="entry name" value="Tetratricopeptide repeat domain"/>
    <property type="match status" value="1"/>
</dbReference>
<dbReference type="EMBL" id="DYXT01000020">
    <property type="protein sequence ID" value="HJE38851.1"/>
    <property type="molecule type" value="Genomic_DNA"/>
</dbReference>
<gene>
    <name evidence="1" type="ORF">K8V47_03690</name>
</gene>
<dbReference type="Proteomes" id="UP000711407">
    <property type="component" value="Unassembled WGS sequence"/>
</dbReference>
<sequence length="151" mass="16322">MKHLRILLYAIVIAAACAMAGCSRTSALECARQAQGALDSGDTARARELCDEAMTAKDSDGLSASQLAQLSLIYMKIADCDDHDDGENVGMAVNAYERAMAMSPDSALLYYSSVCYDDTRHVKMLFSVVRGLELPDSCLTDEPQTDELPTD</sequence>
<dbReference type="InterPro" id="IPR011990">
    <property type="entry name" value="TPR-like_helical_dom_sf"/>
</dbReference>
<organism evidence="1 2">
    <name type="scientific">Candidatus Amulumruptor caecigallinarius</name>
    <dbReference type="NCBI Taxonomy" id="2109911"/>
    <lineage>
        <taxon>Bacteria</taxon>
        <taxon>Pseudomonadati</taxon>
        <taxon>Bacteroidota</taxon>
        <taxon>Bacteroidia</taxon>
        <taxon>Bacteroidales</taxon>
        <taxon>Muribaculaceae</taxon>
        <taxon>Candidatus Amulumruptor</taxon>
    </lineage>
</organism>
<evidence type="ECO:0000313" key="2">
    <source>
        <dbReference type="Proteomes" id="UP000711407"/>
    </source>
</evidence>
<reference evidence="1" key="2">
    <citation type="submission" date="2021-09" db="EMBL/GenBank/DDBJ databases">
        <authorList>
            <person name="Gilroy R."/>
        </authorList>
    </citation>
    <scope>NUCLEOTIDE SEQUENCE</scope>
    <source>
        <strain evidence="1">4100</strain>
    </source>
</reference>
<comment type="caution">
    <text evidence="1">The sequence shown here is derived from an EMBL/GenBank/DDBJ whole genome shotgun (WGS) entry which is preliminary data.</text>
</comment>